<evidence type="ECO:0000313" key="2">
    <source>
        <dbReference type="Proteomes" id="UP000306918"/>
    </source>
</evidence>
<dbReference type="RefSeq" id="WP_136578588.1">
    <property type="nucleotide sequence ID" value="NZ_STFF01000005.1"/>
</dbReference>
<evidence type="ECO:0000313" key="1">
    <source>
        <dbReference type="EMBL" id="THU36912.1"/>
    </source>
</evidence>
<organism evidence="1 2">
    <name type="scientific">Niastella caeni</name>
    <dbReference type="NCBI Taxonomy" id="2569763"/>
    <lineage>
        <taxon>Bacteria</taxon>
        <taxon>Pseudomonadati</taxon>
        <taxon>Bacteroidota</taxon>
        <taxon>Chitinophagia</taxon>
        <taxon>Chitinophagales</taxon>
        <taxon>Chitinophagaceae</taxon>
        <taxon>Niastella</taxon>
    </lineage>
</organism>
<dbReference type="OrthoDB" id="676222at2"/>
<dbReference type="AlphaFoldDB" id="A0A4S8HUV8"/>
<keyword evidence="2" id="KW-1185">Reference proteome</keyword>
<accession>A0A4S8HUV8</accession>
<gene>
    <name evidence="1" type="ORF">FAM09_18285</name>
</gene>
<sequence length="140" mass="16371">MIQTDNNNKGTIKDIKERERKEEEIKLREQCQELAYERYGEDQVIKWSNQHKGLWYLPVMDESGETIEAIALMKPINRHILSYASTKISDEGLYAFLEQCMRECFIAGDDFIIEDDEYFIPAAMKFNAILEGKKAALLKR</sequence>
<dbReference type="Proteomes" id="UP000306918">
    <property type="component" value="Unassembled WGS sequence"/>
</dbReference>
<proteinExistence type="predicted"/>
<dbReference type="EMBL" id="STFF01000005">
    <property type="protein sequence ID" value="THU36912.1"/>
    <property type="molecule type" value="Genomic_DNA"/>
</dbReference>
<comment type="caution">
    <text evidence="1">The sequence shown here is derived from an EMBL/GenBank/DDBJ whole genome shotgun (WGS) entry which is preliminary data.</text>
</comment>
<reference evidence="1 2" key="1">
    <citation type="submission" date="2019-04" db="EMBL/GenBank/DDBJ databases">
        <title>Niastella caeni sp. nov., isolated from activated sludge.</title>
        <authorList>
            <person name="Sheng M."/>
        </authorList>
    </citation>
    <scope>NUCLEOTIDE SEQUENCE [LARGE SCALE GENOMIC DNA]</scope>
    <source>
        <strain evidence="1 2">HX-2-15</strain>
    </source>
</reference>
<name>A0A4S8HUV8_9BACT</name>
<protein>
    <submittedName>
        <fullName evidence="1">Uncharacterized protein</fullName>
    </submittedName>
</protein>